<feature type="compositionally biased region" description="Basic and acidic residues" evidence="1">
    <location>
        <begin position="1"/>
        <end position="11"/>
    </location>
</feature>
<evidence type="ECO:0000313" key="3">
    <source>
        <dbReference type="Proteomes" id="UP000623467"/>
    </source>
</evidence>
<dbReference type="EMBL" id="JACAZH010000004">
    <property type="protein sequence ID" value="KAF7369939.1"/>
    <property type="molecule type" value="Genomic_DNA"/>
</dbReference>
<sequence>MVAAYVRREGGSRPPRVPSSRLVYASPHNQSTKDTHRTANSSGTRHVSMPDFTLWFPSLPGSYFLCRLSFVARVRRWCFPPVRAPAKHQPRKERCPHSSADLAPHACDCASLWRLRENELPTPPHGHSYRFLAPPAHAPVWAVRRGVFNASLHQISVTRLLLIRSLPRRLSASPATLDARRMHISSS</sequence>
<feature type="region of interest" description="Disordered" evidence="1">
    <location>
        <begin position="1"/>
        <end position="44"/>
    </location>
</feature>
<keyword evidence="3" id="KW-1185">Reference proteome</keyword>
<evidence type="ECO:0000313" key="2">
    <source>
        <dbReference type="EMBL" id="KAF7369939.1"/>
    </source>
</evidence>
<dbReference type="AlphaFoldDB" id="A0A8H7DC16"/>
<name>A0A8H7DC16_9AGAR</name>
<organism evidence="2 3">
    <name type="scientific">Mycena sanguinolenta</name>
    <dbReference type="NCBI Taxonomy" id="230812"/>
    <lineage>
        <taxon>Eukaryota</taxon>
        <taxon>Fungi</taxon>
        <taxon>Dikarya</taxon>
        <taxon>Basidiomycota</taxon>
        <taxon>Agaricomycotina</taxon>
        <taxon>Agaricomycetes</taxon>
        <taxon>Agaricomycetidae</taxon>
        <taxon>Agaricales</taxon>
        <taxon>Marasmiineae</taxon>
        <taxon>Mycenaceae</taxon>
        <taxon>Mycena</taxon>
    </lineage>
</organism>
<proteinExistence type="predicted"/>
<protein>
    <submittedName>
        <fullName evidence="2">Uncharacterized protein</fullName>
    </submittedName>
</protein>
<dbReference type="Proteomes" id="UP000623467">
    <property type="component" value="Unassembled WGS sequence"/>
</dbReference>
<gene>
    <name evidence="2" type="ORF">MSAN_00623500</name>
</gene>
<comment type="caution">
    <text evidence="2">The sequence shown here is derived from an EMBL/GenBank/DDBJ whole genome shotgun (WGS) entry which is preliminary data.</text>
</comment>
<reference evidence="2" key="1">
    <citation type="submission" date="2020-05" db="EMBL/GenBank/DDBJ databases">
        <title>Mycena genomes resolve the evolution of fungal bioluminescence.</title>
        <authorList>
            <person name="Tsai I.J."/>
        </authorList>
    </citation>
    <scope>NUCLEOTIDE SEQUENCE</scope>
    <source>
        <strain evidence="2">160909Yilan</strain>
    </source>
</reference>
<evidence type="ECO:0000256" key="1">
    <source>
        <dbReference type="SAM" id="MobiDB-lite"/>
    </source>
</evidence>
<accession>A0A8H7DC16</accession>